<reference evidence="2" key="2">
    <citation type="submission" date="2024-04" db="EMBL/GenBank/DDBJ databases">
        <authorList>
            <person name="Chen Y."/>
            <person name="Shah S."/>
            <person name="Dougan E. K."/>
            <person name="Thang M."/>
            <person name="Chan C."/>
        </authorList>
    </citation>
    <scope>NUCLEOTIDE SEQUENCE [LARGE SCALE GENOMIC DNA]</scope>
</reference>
<feature type="non-terminal residue" evidence="1">
    <location>
        <position position="156"/>
    </location>
</feature>
<name>A0A9P1GGM9_9DINO</name>
<gene>
    <name evidence="1" type="ORF">C1SCF055_LOCUS38289</name>
</gene>
<reference evidence="1" key="1">
    <citation type="submission" date="2022-10" db="EMBL/GenBank/DDBJ databases">
        <authorList>
            <person name="Chen Y."/>
            <person name="Dougan E. K."/>
            <person name="Chan C."/>
            <person name="Rhodes N."/>
            <person name="Thang M."/>
        </authorList>
    </citation>
    <scope>NUCLEOTIDE SEQUENCE</scope>
</reference>
<comment type="caution">
    <text evidence="1">The sequence shown here is derived from an EMBL/GenBank/DDBJ whole genome shotgun (WGS) entry which is preliminary data.</text>
</comment>
<dbReference type="EMBL" id="CAMXCT020005797">
    <property type="protein sequence ID" value="CAL1166676.1"/>
    <property type="molecule type" value="Genomic_DNA"/>
</dbReference>
<organism evidence="1">
    <name type="scientific">Cladocopium goreaui</name>
    <dbReference type="NCBI Taxonomy" id="2562237"/>
    <lineage>
        <taxon>Eukaryota</taxon>
        <taxon>Sar</taxon>
        <taxon>Alveolata</taxon>
        <taxon>Dinophyceae</taxon>
        <taxon>Suessiales</taxon>
        <taxon>Symbiodiniaceae</taxon>
        <taxon>Cladocopium</taxon>
    </lineage>
</organism>
<accession>A0A9P1GGM9</accession>
<sequence length="156" mass="17297">TPSELFSLGRSFELLLQALGNDRDRVGDAIYGVLTSALLAVKESFITPRAVLSLALFNGFRVLGHKSEDPEELRLFVETMAFKHLGQDVTLARVNNVIDGYRELMQQNVRQLPPGSVLAWQKLLTYTGSCFRPLGDVGIPELTGRETRVGDSFRST</sequence>
<proteinExistence type="predicted"/>
<protein>
    <submittedName>
        <fullName evidence="1">Uncharacterized protein</fullName>
    </submittedName>
</protein>
<evidence type="ECO:0000313" key="2">
    <source>
        <dbReference type="EMBL" id="CAL1166676.1"/>
    </source>
</evidence>
<dbReference type="EMBL" id="CAMXCT010005797">
    <property type="protein sequence ID" value="CAI4013301.1"/>
    <property type="molecule type" value="Genomic_DNA"/>
</dbReference>
<dbReference type="AlphaFoldDB" id="A0A9P1GGM9"/>
<evidence type="ECO:0000313" key="1">
    <source>
        <dbReference type="EMBL" id="CAI4013301.1"/>
    </source>
</evidence>